<name>A0A843U6Z0_COLES</name>
<evidence type="ECO:0000313" key="1">
    <source>
        <dbReference type="EMBL" id="MQL79281.1"/>
    </source>
</evidence>
<reference evidence="1" key="1">
    <citation type="submission" date="2017-07" db="EMBL/GenBank/DDBJ databases">
        <title>Taro Niue Genome Assembly and Annotation.</title>
        <authorList>
            <person name="Atibalentja N."/>
            <person name="Keating K."/>
            <person name="Fields C.J."/>
        </authorList>
    </citation>
    <scope>NUCLEOTIDE SEQUENCE</scope>
    <source>
        <strain evidence="1">Niue_2</strain>
        <tissue evidence="1">Leaf</tissue>
    </source>
</reference>
<evidence type="ECO:0000313" key="2">
    <source>
        <dbReference type="Proteomes" id="UP000652761"/>
    </source>
</evidence>
<accession>A0A843U6Z0</accession>
<dbReference type="Proteomes" id="UP000652761">
    <property type="component" value="Unassembled WGS sequence"/>
</dbReference>
<organism evidence="1 2">
    <name type="scientific">Colocasia esculenta</name>
    <name type="common">Wild taro</name>
    <name type="synonym">Arum esculentum</name>
    <dbReference type="NCBI Taxonomy" id="4460"/>
    <lineage>
        <taxon>Eukaryota</taxon>
        <taxon>Viridiplantae</taxon>
        <taxon>Streptophyta</taxon>
        <taxon>Embryophyta</taxon>
        <taxon>Tracheophyta</taxon>
        <taxon>Spermatophyta</taxon>
        <taxon>Magnoliopsida</taxon>
        <taxon>Liliopsida</taxon>
        <taxon>Araceae</taxon>
        <taxon>Aroideae</taxon>
        <taxon>Colocasieae</taxon>
        <taxon>Colocasia</taxon>
    </lineage>
</organism>
<dbReference type="EMBL" id="NMUH01000445">
    <property type="protein sequence ID" value="MQL79281.1"/>
    <property type="molecule type" value="Genomic_DNA"/>
</dbReference>
<dbReference type="AlphaFoldDB" id="A0A843U6Z0"/>
<gene>
    <name evidence="1" type="ORF">Taro_011714</name>
</gene>
<proteinExistence type="predicted"/>
<sequence length="355" mass="39070">MPLWRVLLGSLCCFGRWCNSVAPCLVLVLVVAPSSCIVSRVYSMLEAWSFLPLGHLVLANAEWSYRYRCGVAALPCLVPFSCVLDDWLLTRLDWVARQCRDGARPSRQSSLVATAFAVAFLSPSVNRSQLLSAFRLQLSEWQAWQTIMLGFCGAPDGRDLVVVLVTVVLQLVMRHPTPSYSVGRRLKALTDFPLFLFLSFLPFPLFSEGRGLPLVILQRWSLVARPAACAEREWRRGSEEEAAVHREDPWLGSVLPKSLGMLVPFLDVVWGTPGCSIPAVGLPADVAAVKRIATSEKASPRSVLSGCRVLTPDCCFDNPFLGAIRGGTGRCSSLTSWSVRGAGWFCLWVLDLVKV</sequence>
<protein>
    <submittedName>
        <fullName evidence="1">Uncharacterized protein</fullName>
    </submittedName>
</protein>
<comment type="caution">
    <text evidence="1">The sequence shown here is derived from an EMBL/GenBank/DDBJ whole genome shotgun (WGS) entry which is preliminary data.</text>
</comment>
<keyword evidence="2" id="KW-1185">Reference proteome</keyword>